<dbReference type="SUPFAM" id="SSF160544">
    <property type="entry name" value="EscU C-terminal domain-like"/>
    <property type="match status" value="1"/>
</dbReference>
<dbReference type="AlphaFoldDB" id="A0A1J5JKA5"/>
<dbReference type="InterPro" id="IPR029025">
    <property type="entry name" value="T3SS_substrate_exporter_C"/>
</dbReference>
<dbReference type="Gene3D" id="3.40.1690.10">
    <property type="entry name" value="secretion proteins EscU"/>
    <property type="match status" value="1"/>
</dbReference>
<protein>
    <submittedName>
        <fullName evidence="1">Flagellar biosynthetic protein FlhB</fullName>
    </submittedName>
</protein>
<gene>
    <name evidence="1" type="primary">flhB_1</name>
    <name evidence="1" type="ORF">MOOR_04290</name>
</gene>
<name>A0A1J5JKA5_NEOTH</name>
<dbReference type="PANTHER" id="PTHR30531:SF12">
    <property type="entry name" value="FLAGELLAR BIOSYNTHETIC PROTEIN FLHB"/>
    <property type="match status" value="1"/>
</dbReference>
<dbReference type="PANTHER" id="PTHR30531">
    <property type="entry name" value="FLAGELLAR BIOSYNTHETIC PROTEIN FLHB"/>
    <property type="match status" value="1"/>
</dbReference>
<dbReference type="EMBL" id="MIHH01000002">
    <property type="protein sequence ID" value="OIQ09589.1"/>
    <property type="molecule type" value="Genomic_DNA"/>
</dbReference>
<evidence type="ECO:0000313" key="2">
    <source>
        <dbReference type="Proteomes" id="UP000182743"/>
    </source>
</evidence>
<dbReference type="Pfam" id="PF01312">
    <property type="entry name" value="Bac_export_2"/>
    <property type="match status" value="1"/>
</dbReference>
<dbReference type="InterPro" id="IPR006135">
    <property type="entry name" value="T3SS_substrate_exporter"/>
</dbReference>
<dbReference type="RefSeq" id="WP_071520399.1">
    <property type="nucleotide sequence ID" value="NZ_MIHH01000002.1"/>
</dbReference>
<sequence>MKERERIRKAVALRYNSEEDKAPRVVASGRGAIADKIITTAREAGVPIHRDTHLAEMLAGLDVGSEIPVELYQMVAEILVFIYSLDQSRGKSGK</sequence>
<keyword evidence="1" id="KW-0282">Flagellum</keyword>
<evidence type="ECO:0000313" key="1">
    <source>
        <dbReference type="EMBL" id="OIQ09589.1"/>
    </source>
</evidence>
<dbReference type="GO" id="GO:0005886">
    <property type="term" value="C:plasma membrane"/>
    <property type="evidence" value="ECO:0007669"/>
    <property type="project" value="TreeGrafter"/>
</dbReference>
<dbReference type="GO" id="GO:0009306">
    <property type="term" value="P:protein secretion"/>
    <property type="evidence" value="ECO:0007669"/>
    <property type="project" value="InterPro"/>
</dbReference>
<accession>A0A1J5JKA5</accession>
<dbReference type="Proteomes" id="UP000182743">
    <property type="component" value="Unassembled WGS sequence"/>
</dbReference>
<reference evidence="1 2" key="1">
    <citation type="submission" date="2016-08" db="EMBL/GenBank/DDBJ databases">
        <title>Genome-based comparison of Moorella thermoacetic strains.</title>
        <authorList>
            <person name="Poehlein A."/>
            <person name="Bengelsdorf F.R."/>
            <person name="Esser C."/>
            <person name="Duerre P."/>
            <person name="Daniel R."/>
        </authorList>
    </citation>
    <scope>NUCLEOTIDE SEQUENCE [LARGE SCALE GENOMIC DNA]</scope>
    <source>
        <strain evidence="1 2">DSM 11768</strain>
    </source>
</reference>
<proteinExistence type="predicted"/>
<organism evidence="1 2">
    <name type="scientific">Neomoorella thermoacetica</name>
    <name type="common">Clostridium thermoaceticum</name>
    <dbReference type="NCBI Taxonomy" id="1525"/>
    <lineage>
        <taxon>Bacteria</taxon>
        <taxon>Bacillati</taxon>
        <taxon>Bacillota</taxon>
        <taxon>Clostridia</taxon>
        <taxon>Neomoorellales</taxon>
        <taxon>Neomoorellaceae</taxon>
        <taxon>Neomoorella</taxon>
    </lineage>
</organism>
<comment type="caution">
    <text evidence="1">The sequence shown here is derived from an EMBL/GenBank/DDBJ whole genome shotgun (WGS) entry which is preliminary data.</text>
</comment>
<keyword evidence="1" id="KW-0969">Cilium</keyword>
<keyword evidence="1" id="KW-0966">Cell projection</keyword>